<name>A0A0B7AXK7_9EUPU</name>
<evidence type="ECO:0000313" key="1">
    <source>
        <dbReference type="EMBL" id="CEK85503.1"/>
    </source>
</evidence>
<sequence>MITTFKPTENRFIFVLNGCGGGDRHTFQEIMSQYQLCCIYYGTAHLSDGFKT</sequence>
<dbReference type="EMBL" id="HACG01038639">
    <property type="protein sequence ID" value="CEK85504.1"/>
    <property type="molecule type" value="Transcribed_RNA"/>
</dbReference>
<dbReference type="AlphaFoldDB" id="A0A0B7AXK7"/>
<dbReference type="EMBL" id="HACG01038638">
    <property type="protein sequence ID" value="CEK85503.1"/>
    <property type="molecule type" value="Transcribed_RNA"/>
</dbReference>
<protein>
    <submittedName>
        <fullName evidence="1">Uncharacterized protein</fullName>
    </submittedName>
</protein>
<evidence type="ECO:0000313" key="2">
    <source>
        <dbReference type="EMBL" id="CEK85504.1"/>
    </source>
</evidence>
<proteinExistence type="predicted"/>
<reference evidence="1" key="1">
    <citation type="submission" date="2014-12" db="EMBL/GenBank/DDBJ databases">
        <title>Insight into the proteome of Arion vulgaris.</title>
        <authorList>
            <person name="Aradska J."/>
            <person name="Bulat T."/>
            <person name="Smidak R."/>
            <person name="Sarate P."/>
            <person name="Gangsoo J."/>
            <person name="Sialana F."/>
            <person name="Bilban M."/>
            <person name="Lubec G."/>
        </authorList>
    </citation>
    <scope>NUCLEOTIDE SEQUENCE</scope>
    <source>
        <tissue evidence="1">Skin</tissue>
    </source>
</reference>
<accession>A0A0B7AXK7</accession>
<organism evidence="1">
    <name type="scientific">Arion vulgaris</name>
    <dbReference type="NCBI Taxonomy" id="1028688"/>
    <lineage>
        <taxon>Eukaryota</taxon>
        <taxon>Metazoa</taxon>
        <taxon>Spiralia</taxon>
        <taxon>Lophotrochozoa</taxon>
        <taxon>Mollusca</taxon>
        <taxon>Gastropoda</taxon>
        <taxon>Heterobranchia</taxon>
        <taxon>Euthyneura</taxon>
        <taxon>Panpulmonata</taxon>
        <taxon>Eupulmonata</taxon>
        <taxon>Stylommatophora</taxon>
        <taxon>Helicina</taxon>
        <taxon>Arionoidea</taxon>
        <taxon>Arionidae</taxon>
        <taxon>Arion</taxon>
    </lineage>
</organism>
<gene>
    <name evidence="1" type="primary">ORF148535</name>
    <name evidence="2" type="synonym">ORF148537</name>
</gene>